<evidence type="ECO:0000313" key="7">
    <source>
        <dbReference type="EMBL" id="MDS3859762.1"/>
    </source>
</evidence>
<dbReference type="Gene3D" id="3.40.50.300">
    <property type="entry name" value="P-loop containing nucleotide triphosphate hydrolases"/>
    <property type="match status" value="1"/>
</dbReference>
<evidence type="ECO:0000256" key="2">
    <source>
        <dbReference type="ARBA" id="ARBA00023134"/>
    </source>
</evidence>
<dbReference type="GO" id="GO:0003924">
    <property type="term" value="F:GTPase activity"/>
    <property type="evidence" value="ECO:0007669"/>
    <property type="project" value="UniProtKB-UniRule"/>
</dbReference>
<comment type="caution">
    <text evidence="7">The sequence shown here is derived from an EMBL/GenBank/DDBJ whole genome shotgun (WGS) entry which is preliminary data.</text>
</comment>
<protein>
    <recommendedName>
        <fullName evidence="3">Small ribosomal subunit biogenesis GTPase RsgA</fullName>
        <ecNumber evidence="3">3.6.1.-</ecNumber>
    </recommendedName>
</protein>
<dbReference type="HAMAP" id="MF_01820">
    <property type="entry name" value="GTPase_RsgA"/>
    <property type="match status" value="1"/>
</dbReference>
<feature type="binding site" evidence="3">
    <location>
        <position position="269"/>
    </location>
    <ligand>
        <name>Zn(2+)</name>
        <dbReference type="ChEBI" id="CHEBI:29105"/>
    </ligand>
</feature>
<keyword evidence="3" id="KW-0699">rRNA-binding</keyword>
<evidence type="ECO:0000259" key="5">
    <source>
        <dbReference type="PROSITE" id="PS50936"/>
    </source>
</evidence>
<dbReference type="GO" id="GO:0005525">
    <property type="term" value="F:GTP binding"/>
    <property type="evidence" value="ECO:0007669"/>
    <property type="project" value="UniProtKB-UniRule"/>
</dbReference>
<evidence type="ECO:0000313" key="8">
    <source>
        <dbReference type="Proteomes" id="UP001268256"/>
    </source>
</evidence>
<dbReference type="Pfam" id="PF03193">
    <property type="entry name" value="RsgA_GTPase"/>
    <property type="match status" value="1"/>
</dbReference>
<keyword evidence="3" id="KW-0963">Cytoplasm</keyword>
<keyword evidence="8" id="KW-1185">Reference proteome</keyword>
<dbReference type="InterPro" id="IPR012340">
    <property type="entry name" value="NA-bd_OB-fold"/>
</dbReference>
<feature type="domain" description="CP-type G" evidence="6">
    <location>
        <begin position="81"/>
        <end position="239"/>
    </location>
</feature>
<dbReference type="GO" id="GO:0042274">
    <property type="term" value="P:ribosomal small subunit biogenesis"/>
    <property type="evidence" value="ECO:0007669"/>
    <property type="project" value="UniProtKB-UniRule"/>
</dbReference>
<feature type="domain" description="EngC GTPase" evidence="5">
    <location>
        <begin position="90"/>
        <end position="237"/>
    </location>
</feature>
<keyword evidence="3" id="KW-0378">Hydrolase</keyword>
<dbReference type="PANTHER" id="PTHR32120">
    <property type="entry name" value="SMALL RIBOSOMAL SUBUNIT BIOGENESIS GTPASE RSGA"/>
    <property type="match status" value="1"/>
</dbReference>
<dbReference type="InterPro" id="IPR004881">
    <property type="entry name" value="Ribosome_biogen_GTPase_RsgA"/>
</dbReference>
<dbReference type="InterPro" id="IPR027417">
    <property type="entry name" value="P-loop_NTPase"/>
</dbReference>
<organism evidence="7 8">
    <name type="scientific">Pseudocalidococcus azoricus BACA0444</name>
    <dbReference type="NCBI Taxonomy" id="2918990"/>
    <lineage>
        <taxon>Bacteria</taxon>
        <taxon>Bacillati</taxon>
        <taxon>Cyanobacteriota</taxon>
        <taxon>Cyanophyceae</taxon>
        <taxon>Acaryochloridales</taxon>
        <taxon>Thermosynechococcaceae</taxon>
        <taxon>Pseudocalidococcus</taxon>
        <taxon>Pseudocalidococcus azoricus</taxon>
    </lineage>
</organism>
<evidence type="ECO:0000256" key="1">
    <source>
        <dbReference type="ARBA" id="ARBA00022741"/>
    </source>
</evidence>
<dbReference type="AlphaFoldDB" id="A0AAE4FQP7"/>
<evidence type="ECO:0000256" key="4">
    <source>
        <dbReference type="SAM" id="MobiDB-lite"/>
    </source>
</evidence>
<dbReference type="PROSITE" id="PS50936">
    <property type="entry name" value="ENGC_GTPASE"/>
    <property type="match status" value="1"/>
</dbReference>
<keyword evidence="3" id="KW-0862">Zinc</keyword>
<proteinExistence type="inferred from homology"/>
<dbReference type="SUPFAM" id="SSF52540">
    <property type="entry name" value="P-loop containing nucleoside triphosphate hydrolases"/>
    <property type="match status" value="1"/>
</dbReference>
<comment type="subcellular location">
    <subcellularLocation>
        <location evidence="3">Cytoplasm</location>
    </subcellularLocation>
</comment>
<dbReference type="PROSITE" id="PS51721">
    <property type="entry name" value="G_CP"/>
    <property type="match status" value="1"/>
</dbReference>
<dbReference type="NCBIfam" id="TIGR00157">
    <property type="entry name" value="ribosome small subunit-dependent GTPase A"/>
    <property type="match status" value="1"/>
</dbReference>
<comment type="cofactor">
    <cofactor evidence="3">
        <name>Zn(2+)</name>
        <dbReference type="ChEBI" id="CHEBI:29105"/>
    </cofactor>
    <text evidence="3">Binds 1 zinc ion per subunit.</text>
</comment>
<gene>
    <name evidence="3 7" type="primary">rsgA</name>
    <name evidence="7" type="ORF">RIF25_02960</name>
</gene>
<comment type="subunit">
    <text evidence="3">Monomer. Associates with 30S ribosomal subunit, binds 16S rRNA.</text>
</comment>
<feature type="binding site" evidence="3">
    <location>
        <begin position="130"/>
        <end position="133"/>
    </location>
    <ligand>
        <name>GTP</name>
        <dbReference type="ChEBI" id="CHEBI:37565"/>
    </ligand>
</feature>
<dbReference type="Proteomes" id="UP001268256">
    <property type="component" value="Unassembled WGS sequence"/>
</dbReference>
<dbReference type="SUPFAM" id="SSF50249">
    <property type="entry name" value="Nucleic acid-binding proteins"/>
    <property type="match status" value="1"/>
</dbReference>
<dbReference type="InterPro" id="IPR030378">
    <property type="entry name" value="G_CP_dom"/>
</dbReference>
<dbReference type="EMBL" id="JAVMIP010000002">
    <property type="protein sequence ID" value="MDS3859762.1"/>
    <property type="molecule type" value="Genomic_DNA"/>
</dbReference>
<dbReference type="Gene3D" id="2.40.50.140">
    <property type="entry name" value="Nucleic acid-binding proteins"/>
    <property type="match status" value="1"/>
</dbReference>
<feature type="binding site" evidence="3">
    <location>
        <begin position="181"/>
        <end position="189"/>
    </location>
    <ligand>
        <name>GTP</name>
        <dbReference type="ChEBI" id="CHEBI:37565"/>
    </ligand>
</feature>
<dbReference type="GO" id="GO:0019843">
    <property type="term" value="F:rRNA binding"/>
    <property type="evidence" value="ECO:0007669"/>
    <property type="project" value="UniProtKB-KW"/>
</dbReference>
<comment type="similarity">
    <text evidence="3">Belongs to the TRAFAC class YlqF/YawG GTPase family. RsgA subfamily.</text>
</comment>
<evidence type="ECO:0000259" key="6">
    <source>
        <dbReference type="PROSITE" id="PS51721"/>
    </source>
</evidence>
<evidence type="ECO:0000256" key="3">
    <source>
        <dbReference type="HAMAP-Rule" id="MF_01820"/>
    </source>
</evidence>
<feature type="region of interest" description="Disordered" evidence="4">
    <location>
        <begin position="312"/>
        <end position="343"/>
    </location>
</feature>
<dbReference type="PANTHER" id="PTHR32120:SF11">
    <property type="entry name" value="SMALL RIBOSOMAL SUBUNIT BIOGENESIS GTPASE RSGA 1, MITOCHONDRIAL-RELATED"/>
    <property type="match status" value="1"/>
</dbReference>
<dbReference type="InterPro" id="IPR010914">
    <property type="entry name" value="RsgA_GTPase_dom"/>
</dbReference>
<feature type="binding site" evidence="3">
    <location>
        <position position="277"/>
    </location>
    <ligand>
        <name>Zn(2+)</name>
        <dbReference type="ChEBI" id="CHEBI:29105"/>
    </ligand>
</feature>
<name>A0AAE4FQP7_9CYAN</name>
<keyword evidence="3" id="KW-0694">RNA-binding</keyword>
<comment type="function">
    <text evidence="3">One of several proteins that assist in the late maturation steps of the functional core of the 30S ribosomal subunit. Helps release RbfA from mature subunits. May play a role in the assembly of ribosomal proteins into the subunit. Circularly permuted GTPase that catalyzes slow GTP hydrolysis, GTPase activity is stimulated by the 30S ribosomal subunit.</text>
</comment>
<dbReference type="CDD" id="cd01854">
    <property type="entry name" value="YjeQ_EngC"/>
    <property type="match status" value="1"/>
</dbReference>
<feature type="binding site" evidence="3">
    <location>
        <position position="271"/>
    </location>
    <ligand>
        <name>Zn(2+)</name>
        <dbReference type="ChEBI" id="CHEBI:29105"/>
    </ligand>
</feature>
<dbReference type="Gene3D" id="1.10.40.50">
    <property type="entry name" value="Probable gtpase engc, domain 3"/>
    <property type="match status" value="1"/>
</dbReference>
<accession>A0AAE4FQP7</accession>
<dbReference type="GO" id="GO:0046872">
    <property type="term" value="F:metal ion binding"/>
    <property type="evidence" value="ECO:0007669"/>
    <property type="project" value="UniProtKB-KW"/>
</dbReference>
<keyword evidence="3" id="KW-0479">Metal-binding</keyword>
<feature type="binding site" evidence="3">
    <location>
        <position position="264"/>
    </location>
    <ligand>
        <name>Zn(2+)</name>
        <dbReference type="ChEBI" id="CHEBI:29105"/>
    </ligand>
</feature>
<dbReference type="GO" id="GO:0005737">
    <property type="term" value="C:cytoplasm"/>
    <property type="evidence" value="ECO:0007669"/>
    <property type="project" value="UniProtKB-SubCell"/>
</dbReference>
<reference evidence="8" key="1">
    <citation type="submission" date="2023-07" db="EMBL/GenBank/DDBJ databases">
        <authorList>
            <person name="Luz R."/>
            <person name="Cordeiro R."/>
            <person name="Fonseca A."/>
            <person name="Goncalves V."/>
        </authorList>
    </citation>
    <scope>NUCLEOTIDE SEQUENCE [LARGE SCALE GENOMIC DNA]</scope>
    <source>
        <strain evidence="8">BACA0444</strain>
    </source>
</reference>
<keyword evidence="1 3" id="KW-0547">Nucleotide-binding</keyword>
<dbReference type="EC" id="3.6.1.-" evidence="3"/>
<keyword evidence="3" id="KW-0690">Ribosome biogenesis</keyword>
<sequence>MSGTPSSPPMRELTGTVMAAQANYYRVQLHAPTAPPGQLLCLRRGKLKKQGQQVLVGDQVIVSEPDWQSQRGMIDQVLPRHCALARPAIANVNQILLVFALHDPEPEPWQVSRFLVTAAASGLEITVVLSKADLVGPEMHQAWVSRLDQWGYRGILLSIRTGLGLVGIQALLNHKITVICGPSGVGKSSLIKQLIPEQEIRIGTVSEHWHKGKHTTRHIELFPLPTGGLLADTPGFNQPHLEFSPSALAACFPEIQTRLQTQACQFHNCQHLAEPDCVVRGAWERYPHYQLFHQELTAAQDAAATMPHLATKHTQRLSQLPRKAQRRQSHQTTQGLWLDDADR</sequence>
<dbReference type="RefSeq" id="WP_322877067.1">
    <property type="nucleotide sequence ID" value="NZ_JAVMIP010000002.1"/>
</dbReference>
<keyword evidence="2 3" id="KW-0342">GTP-binding</keyword>